<dbReference type="OrthoDB" id="1698854at2"/>
<organism evidence="2 3">
    <name type="scientific">Lachnoclostridium phytofermentans (strain ATCC 700394 / DSM 18823 / ISDg)</name>
    <name type="common">Clostridium phytofermentans</name>
    <dbReference type="NCBI Taxonomy" id="357809"/>
    <lineage>
        <taxon>Bacteria</taxon>
        <taxon>Bacillati</taxon>
        <taxon>Bacillota</taxon>
        <taxon>Clostridia</taxon>
        <taxon>Lachnospirales</taxon>
        <taxon>Lachnospiraceae</taxon>
    </lineage>
</organism>
<dbReference type="InterPro" id="IPR012156">
    <property type="entry name" value="Cold_shock_CspA"/>
</dbReference>
<feature type="transmembrane region" description="Helical" evidence="1">
    <location>
        <begin position="20"/>
        <end position="38"/>
    </location>
</feature>
<dbReference type="EMBL" id="CP000885">
    <property type="protein sequence ID" value="ABX40941.1"/>
    <property type="molecule type" value="Genomic_DNA"/>
</dbReference>
<dbReference type="PIRSF" id="PIRSF002599">
    <property type="entry name" value="Cold_shock_A"/>
    <property type="match status" value="1"/>
</dbReference>
<keyword evidence="3" id="KW-1185">Reference proteome</keyword>
<evidence type="ECO:0000313" key="2">
    <source>
        <dbReference type="EMBL" id="ABX40941.1"/>
    </source>
</evidence>
<dbReference type="InterPro" id="IPR010718">
    <property type="entry name" value="DUF1294"/>
</dbReference>
<dbReference type="AlphaFoldDB" id="A9KIA7"/>
<accession>A9KIA7</accession>
<evidence type="ECO:0000313" key="3">
    <source>
        <dbReference type="Proteomes" id="UP000000370"/>
    </source>
</evidence>
<dbReference type="eggNOG" id="COG3326">
    <property type="taxonomic scope" value="Bacteria"/>
</dbReference>
<dbReference type="GO" id="GO:0003676">
    <property type="term" value="F:nucleic acid binding"/>
    <property type="evidence" value="ECO:0007669"/>
    <property type="project" value="InterPro"/>
</dbReference>
<dbReference type="STRING" id="357809.Cphy_0554"/>
<dbReference type="KEGG" id="cpy:Cphy_0554"/>
<dbReference type="HOGENOM" id="CLU_091970_3_2_9"/>
<protein>
    <recommendedName>
        <fullName evidence="4">DUF1294 domain-containing protein</fullName>
    </recommendedName>
</protein>
<evidence type="ECO:0008006" key="4">
    <source>
        <dbReference type="Google" id="ProtNLM"/>
    </source>
</evidence>
<dbReference type="Proteomes" id="UP000000370">
    <property type="component" value="Chromosome"/>
</dbReference>
<proteinExistence type="predicted"/>
<reference evidence="3" key="1">
    <citation type="submission" date="2007-11" db="EMBL/GenBank/DDBJ databases">
        <title>Complete genome sequence of Clostridium phytofermentans ISDg.</title>
        <authorList>
            <person name="Leschine S.B."/>
            <person name="Warnick T.A."/>
            <person name="Blanchard J.L."/>
            <person name="Schnell D.J."/>
            <person name="Petit E.L."/>
            <person name="LaTouf W.G."/>
            <person name="Copeland A."/>
            <person name="Lucas S."/>
            <person name="Lapidus A."/>
            <person name="Barry K."/>
            <person name="Glavina del Rio T."/>
            <person name="Dalin E."/>
            <person name="Tice H."/>
            <person name="Pitluck S."/>
            <person name="Kiss H."/>
            <person name="Brettin T."/>
            <person name="Bruce D."/>
            <person name="Detter J.C."/>
            <person name="Han C."/>
            <person name="Kuske C."/>
            <person name="Schmutz J."/>
            <person name="Larimer F."/>
            <person name="Land M."/>
            <person name="Hauser L."/>
            <person name="Kyrpides N."/>
            <person name="Kim E.A."/>
            <person name="Richardson P."/>
        </authorList>
    </citation>
    <scope>NUCLEOTIDE SEQUENCE [LARGE SCALE GENOMIC DNA]</scope>
    <source>
        <strain evidence="3">ATCC 700394 / DSM 18823 / ISDg</strain>
    </source>
</reference>
<name>A9KIA7_LACP7</name>
<keyword evidence="1" id="KW-0472">Membrane</keyword>
<evidence type="ECO:0000256" key="1">
    <source>
        <dbReference type="SAM" id="Phobius"/>
    </source>
</evidence>
<feature type="transmembrane region" description="Helical" evidence="1">
    <location>
        <begin position="50"/>
        <end position="68"/>
    </location>
</feature>
<dbReference type="Pfam" id="PF06961">
    <property type="entry name" value="DUF1294"/>
    <property type="match status" value="1"/>
</dbReference>
<gene>
    <name evidence="2" type="ordered locus">Cphy_0554</name>
</gene>
<keyword evidence="1" id="KW-0812">Transmembrane</keyword>
<sequence>MGIDKKKAKAREWRIRERTLFLIAFIGGSLGSLLGMKVFHHKTKHKNFQILIPLFLILQITLGIIYIVKM</sequence>
<keyword evidence="1" id="KW-1133">Transmembrane helix</keyword>